<dbReference type="AlphaFoldDB" id="A0A9D2XJ38"/>
<feature type="transmembrane region" description="Helical" evidence="9">
    <location>
        <begin position="300"/>
        <end position="324"/>
    </location>
</feature>
<dbReference type="KEGG" id="nfu:107393227"/>
<evidence type="ECO:0000256" key="3">
    <source>
        <dbReference type="ARBA" id="ARBA00022525"/>
    </source>
</evidence>
<evidence type="ECO:0000259" key="11">
    <source>
        <dbReference type="PROSITE" id="PS51019"/>
    </source>
</evidence>
<feature type="chain" id="PRO_5038417368" evidence="10">
    <location>
        <begin position="18"/>
        <end position="454"/>
    </location>
</feature>
<evidence type="ECO:0000256" key="1">
    <source>
        <dbReference type="ARBA" id="ARBA00004613"/>
    </source>
</evidence>
<reference evidence="12" key="1">
    <citation type="submission" date="2020-03" db="EMBL/GenBank/DDBJ databases">
        <title>Intra-Species Differences in Population Size shape Life History and Genome Evolution.</title>
        <authorList>
            <person name="Willemsen D."/>
            <person name="Cui R."/>
            <person name="Valenzano D.R."/>
        </authorList>
    </citation>
    <scope>NUCLEOTIDE SEQUENCE</scope>
    <source>
        <strain evidence="12">GRZ</strain>
        <tissue evidence="12">Whole</tissue>
    </source>
</reference>
<dbReference type="InterPro" id="IPR042307">
    <property type="entry name" value="Reeler_sf"/>
</dbReference>
<dbReference type="Pfam" id="PF02014">
    <property type="entry name" value="Reeler"/>
    <property type="match status" value="1"/>
</dbReference>
<keyword evidence="4" id="KW-0929">Antimicrobial</keyword>
<evidence type="ECO:0000256" key="5">
    <source>
        <dbReference type="ARBA" id="ARBA00022588"/>
    </source>
</evidence>
<evidence type="ECO:0000256" key="7">
    <source>
        <dbReference type="ARBA" id="ARBA00022859"/>
    </source>
</evidence>
<proteinExistence type="inferred from homology"/>
<dbReference type="GO" id="GO:0045087">
    <property type="term" value="P:innate immune response"/>
    <property type="evidence" value="ECO:0007669"/>
    <property type="project" value="UniProtKB-KW"/>
</dbReference>
<dbReference type="PROSITE" id="PS51019">
    <property type="entry name" value="REELIN"/>
    <property type="match status" value="1"/>
</dbReference>
<dbReference type="CDD" id="cd08544">
    <property type="entry name" value="Reeler"/>
    <property type="match status" value="1"/>
</dbReference>
<evidence type="ECO:0000313" key="13">
    <source>
        <dbReference type="Proteomes" id="UP000822369"/>
    </source>
</evidence>
<dbReference type="PANTHER" id="PTHR45828:SF9">
    <property type="entry name" value="CELL WALL INTEGRITY AND STRESS RESPONSE COMPONENT 4-LIKE-RELATED"/>
    <property type="match status" value="1"/>
</dbReference>
<keyword evidence="5" id="KW-0399">Innate immunity</keyword>
<evidence type="ECO:0000256" key="4">
    <source>
        <dbReference type="ARBA" id="ARBA00022529"/>
    </source>
</evidence>
<gene>
    <name evidence="12" type="ORF">G4P62_016197</name>
</gene>
<evidence type="ECO:0000256" key="2">
    <source>
        <dbReference type="ARBA" id="ARBA00008501"/>
    </source>
</evidence>
<feature type="signal peptide" evidence="10">
    <location>
        <begin position="1"/>
        <end position="17"/>
    </location>
</feature>
<protein>
    <submittedName>
        <fullName evidence="12">LOC107393227-like protein</fullName>
    </submittedName>
</protein>
<comment type="similarity">
    <text evidence="2">Belongs to the insect defense protein family.</text>
</comment>
<dbReference type="Gene3D" id="2.60.40.4060">
    <property type="entry name" value="Reeler domain"/>
    <property type="match status" value="1"/>
</dbReference>
<feature type="transmembrane region" description="Helical" evidence="9">
    <location>
        <begin position="336"/>
        <end position="360"/>
    </location>
</feature>
<keyword evidence="9" id="KW-0812">Transmembrane</keyword>
<dbReference type="InterPro" id="IPR002861">
    <property type="entry name" value="Reeler_dom"/>
</dbReference>
<feature type="transmembrane region" description="Helical" evidence="9">
    <location>
        <begin position="272"/>
        <end position="293"/>
    </location>
</feature>
<comment type="subcellular location">
    <subcellularLocation>
        <location evidence="1">Secreted</location>
    </subcellularLocation>
</comment>
<feature type="transmembrane region" description="Helical" evidence="9">
    <location>
        <begin position="424"/>
        <end position="451"/>
    </location>
</feature>
<keyword evidence="9" id="KW-0472">Membrane</keyword>
<evidence type="ECO:0000256" key="9">
    <source>
        <dbReference type="SAM" id="Phobius"/>
    </source>
</evidence>
<dbReference type="OMA" id="MIAFTVW"/>
<dbReference type="InterPro" id="IPR051237">
    <property type="entry name" value="Ferric-chelate_Red/DefProt"/>
</dbReference>
<keyword evidence="3" id="KW-0964">Secreted</keyword>
<dbReference type="EMBL" id="JAAVVJ010000017">
    <property type="protein sequence ID" value="KAF7203075.1"/>
    <property type="molecule type" value="Genomic_DNA"/>
</dbReference>
<name>A0A9D2XJ38_NOTFU</name>
<dbReference type="GO" id="GO:0016020">
    <property type="term" value="C:membrane"/>
    <property type="evidence" value="ECO:0007669"/>
    <property type="project" value="TreeGrafter"/>
</dbReference>
<dbReference type="Proteomes" id="UP000822369">
    <property type="component" value="Chromosome 17"/>
</dbReference>
<organism evidence="12 13">
    <name type="scientific">Nothobranchius furzeri</name>
    <name type="common">Turquoise killifish</name>
    <dbReference type="NCBI Taxonomy" id="105023"/>
    <lineage>
        <taxon>Eukaryota</taxon>
        <taxon>Metazoa</taxon>
        <taxon>Chordata</taxon>
        <taxon>Craniata</taxon>
        <taxon>Vertebrata</taxon>
        <taxon>Euteleostomi</taxon>
        <taxon>Actinopterygii</taxon>
        <taxon>Neopterygii</taxon>
        <taxon>Teleostei</taxon>
        <taxon>Neoteleostei</taxon>
        <taxon>Acanthomorphata</taxon>
        <taxon>Ovalentaria</taxon>
        <taxon>Atherinomorphae</taxon>
        <taxon>Cyprinodontiformes</taxon>
        <taxon>Nothobranchiidae</taxon>
        <taxon>Nothobranchius</taxon>
    </lineage>
</organism>
<dbReference type="GO" id="GO:0042742">
    <property type="term" value="P:defense response to bacterium"/>
    <property type="evidence" value="ECO:0007669"/>
    <property type="project" value="UniProtKB-KW"/>
</dbReference>
<keyword evidence="8" id="KW-0044">Antibiotic</keyword>
<keyword evidence="7" id="KW-0391">Immunity</keyword>
<evidence type="ECO:0000313" key="12">
    <source>
        <dbReference type="EMBL" id="KAF7203075.1"/>
    </source>
</evidence>
<keyword evidence="6 10" id="KW-0732">Signal</keyword>
<evidence type="ECO:0000256" key="10">
    <source>
        <dbReference type="SAM" id="SignalP"/>
    </source>
</evidence>
<comment type="caution">
    <text evidence="12">The sequence shown here is derived from an EMBL/GenBank/DDBJ whole genome shotgun (WGS) entry which is preliminary data.</text>
</comment>
<evidence type="ECO:0000256" key="6">
    <source>
        <dbReference type="ARBA" id="ARBA00022729"/>
    </source>
</evidence>
<dbReference type="OrthoDB" id="6418377at2759"/>
<dbReference type="PANTHER" id="PTHR45828">
    <property type="entry name" value="CYTOCHROME B561/FERRIC REDUCTASE TRANSMEMBRANE"/>
    <property type="match status" value="1"/>
</dbReference>
<feature type="domain" description="Reelin" evidence="11">
    <location>
        <begin position="12"/>
        <end position="183"/>
    </location>
</feature>
<evidence type="ECO:0000256" key="8">
    <source>
        <dbReference type="ARBA" id="ARBA00023022"/>
    </source>
</evidence>
<dbReference type="GO" id="GO:0005576">
    <property type="term" value="C:extracellular region"/>
    <property type="evidence" value="ECO:0007669"/>
    <property type="project" value="UniProtKB-SubCell"/>
</dbReference>
<sequence>MWLWILIGSDFISKLYGYQNGRFPEACDSMLPQHRGSGGTFFPPQTSEPPFAVSYELGQNTRDPVKVTLKSKDSRKFTGFMLQARERSLGGKGPPVGKFISLDTSNTYLLTCGGLSGSSVSQANSQPKSLFSVNWTAQGEERDIIFRATFSQSFTMFWENVGVEFLRPTSTLAPSPTEPTVASSTASSIASSTTASTASSTGGSSTASSASHLTSAVTDTTVSTTETDFQVVSISLMCLDCVLEGAKTKISLIITVSFASRSRCFPYKHIKMSVVVFCTLCVANSICSLVLLVMTTSYKVSFAALAGAVLGINLIEFVIALLPLGPSHELNEVLDLFVQVCSVLHHVCSNALIFLGVISSMDDRGEIMTTSWRLYVMAMYTGWMFLSLVWDVGLTANKGRIKQMCKKDNSQGSGPQKYKSVVQVFITGVSVMFLVGTTAFSVAVTVGLFVIQKN</sequence>
<feature type="transmembrane region" description="Helical" evidence="9">
    <location>
        <begin position="372"/>
        <end position="390"/>
    </location>
</feature>
<keyword evidence="9" id="KW-1133">Transmembrane helix</keyword>
<accession>A0A9D2XJ38</accession>